<dbReference type="InterPro" id="IPR025504">
    <property type="entry name" value="GLUCM_C"/>
</dbReference>
<evidence type="ECO:0000259" key="1">
    <source>
        <dbReference type="Pfam" id="PF14336"/>
    </source>
</evidence>
<dbReference type="RefSeq" id="WP_258332224.1">
    <property type="nucleotide sequence ID" value="NZ_JAPTGG010000010.1"/>
</dbReference>
<dbReference type="PANTHER" id="PTHR32022">
    <property type="entry name" value="D-GLUTAMATE CYCLASE, MITOCHONDRIAL"/>
    <property type="match status" value="1"/>
</dbReference>
<proteinExistence type="predicted"/>
<comment type="caution">
    <text evidence="2">The sequence shown here is derived from an EMBL/GenBank/DDBJ whole genome shotgun (WGS) entry which is preliminary data.</text>
</comment>
<evidence type="ECO:0000313" key="2">
    <source>
        <dbReference type="EMBL" id="MCZ0866069.1"/>
    </source>
</evidence>
<dbReference type="EMBL" id="JAPTGG010000010">
    <property type="protein sequence ID" value="MCZ0866069.1"/>
    <property type="molecule type" value="Genomic_DNA"/>
</dbReference>
<reference evidence="2 3" key="1">
    <citation type="submission" date="2022-12" db="EMBL/GenBank/DDBJ databases">
        <title>Dasania phycosphaerae sp. nov., isolated from particulate material of the south coast of Korea.</title>
        <authorList>
            <person name="Jiang Y."/>
        </authorList>
    </citation>
    <scope>NUCLEOTIDE SEQUENCE [LARGE SCALE GENOMIC DNA]</scope>
    <source>
        <strain evidence="2 3">GY-19</strain>
    </source>
</reference>
<organism evidence="2 3">
    <name type="scientific">Dasania phycosphaerae</name>
    <dbReference type="NCBI Taxonomy" id="2950436"/>
    <lineage>
        <taxon>Bacteria</taxon>
        <taxon>Pseudomonadati</taxon>
        <taxon>Pseudomonadota</taxon>
        <taxon>Gammaproteobacteria</taxon>
        <taxon>Cellvibrionales</taxon>
        <taxon>Spongiibacteraceae</taxon>
        <taxon>Dasania</taxon>
    </lineage>
</organism>
<dbReference type="Pfam" id="PF14336">
    <property type="entry name" value="GLUCM-like_C"/>
    <property type="match status" value="1"/>
</dbReference>
<protein>
    <submittedName>
        <fullName evidence="2">DUF4392 domain-containing protein</fullName>
    </submittedName>
</protein>
<dbReference type="Proteomes" id="UP001069090">
    <property type="component" value="Unassembled WGS sequence"/>
</dbReference>
<feature type="domain" description="D-glutamate cyclase-like C-terminal" evidence="1">
    <location>
        <begin position="23"/>
        <end position="290"/>
    </location>
</feature>
<dbReference type="PANTHER" id="PTHR32022:SF10">
    <property type="entry name" value="D-GLUTAMATE CYCLASE, MITOCHONDRIAL"/>
    <property type="match status" value="1"/>
</dbReference>
<name>A0A9J6RPX1_9GAMM</name>
<sequence>MTTTELRYNTAEQALSQQIENILVARNPRGMQNAQAALEAGYYYRAARVLQEQLAKPGSVVLIGTGFPVPQPGDTHTFETDGPVGAIALYDALATLGMQPMIVTSGDLAAALAPDYRVHTISEGNLAVAEQEAKAGLAQLKPDVVVSIEMPGLNANGQYSNMRGEDISHRCPSFDDFLRLAACPTMAIGDGGNEIGMGNIAEALESLSIIPARTQCDELMVADVSNWGAYGLIVWLSIWNEQDLLAPIQPRAILEYLSARGSVDGVSRENTVTEDGMEPSEGESVIAELRAVAGF</sequence>
<keyword evidence="3" id="KW-1185">Reference proteome</keyword>
<gene>
    <name evidence="2" type="ORF">O0V09_12725</name>
</gene>
<evidence type="ECO:0000313" key="3">
    <source>
        <dbReference type="Proteomes" id="UP001069090"/>
    </source>
</evidence>
<accession>A0A9J6RPX1</accession>
<dbReference type="AlphaFoldDB" id="A0A9J6RPX1"/>
<dbReference type="Gene3D" id="3.90.1640.20">
    <property type="entry name" value="TON_0340"/>
    <property type="match status" value="1"/>
</dbReference>